<keyword evidence="6 20" id="KW-0812">Transmembrane</keyword>
<keyword evidence="10 19" id="KW-0851">Voltage-gated channel</keyword>
<feature type="transmembrane region" description="Helical" evidence="20">
    <location>
        <begin position="803"/>
        <end position="822"/>
    </location>
</feature>
<keyword evidence="12" id="KW-0406">Ion transport</keyword>
<sequence length="1588" mass="180102">MDAAKKDSLHCILNRNNRNMEDEDICKGLLIGHVSSRSFSSFKVTAYTFTVTADAGKSDTLGSTGSSRKRGGGAKKAMQANKSALRAPRALCCLTLSNPIPLTSIFKPFDIFILLAIFANCVAMGVTKPYPDDDSNATNHQLEQVEYVFLVIFTIETFTKILAYGLVMHPSAYIRSGWNLLDFIIVIVGLFSVIAEGMTDHKPGEAHHAAGKPGGLDVKALRAFRVLRPLRLVSGVPSLQIVLNSIMKAMVPLLHIGMLVMFVIIIYAIIGLELFIGRMHKTCYFISLMVEDDPSPCAFAGSGRFCVGNGSECRGKWEGPNGGITNFDNIFFAMLTVFQCITMEGWTDVLYWMNDAIGYEIPWIYFVSLVIFGSFFIINLVLGVLSGEFSKEREKAVARGELQKAQESKQMEEDMIGYMDWLIEAEDVDEEGNKRYEDGGGMSARTDSFYVSTTKAFSCKCGSSFNTLFPLFFSDQLCQLNHTFRKNCRVAVKTTNFYWLVLLLVFLNTVASASEHYGQPKWLTEMQERANKILLLLFTLEMLMKMYAFGLQIYFMALFNRFDCFVVCGGILETLLVELDVIPPIGISVLRCIRLLRIFKMTRHWAALSDLVNSLLNSMKAICSLLLLLFLFLIIFALLGMQLFGGKFNFDETQMKRSTFDSFPQALLTCFQILTGEDWNAVMYDGIMAYGGPIFPNMVVCIYFVILFVCGNYILLNVFLAIAVDNLAGGGGKKKFSGPKEKIVPIPDGSSFFILGKKNCLRVACHNLIHHPYFTNFILIFIILSSISLAAEDPIKSHSFRNIVLGYADYVFTSVFTVEIVLKMTVYGAFLHTGSFCRNAFNLLDLLVVIDTRVTQTAHLKILRVLRVLRPLRAINRAKGLKNVVQCVFVAIRTIGNILIVTTLLQFMFACIGVQLFKGRFYSCTDEAKHTPDECKGTFVVYKDGDMNHPMVRERIWQNSDFNFDNVLMGMLALFTVSTFEGWPQLLYRAVDANAINRGPIYNYRVEISIFFIIYIIIIAFFMMNIFVGFVIITFREQGEAEFKNCELNKNQRQCVYYALKAQPIKIYIPKNPSQLKFWKIINSSQFEYVMFVLILGNTLTLAVQHYEQSKLFTSIMDILNMIFTVVFTIEMIIKLLALRAHHYFIDPWNSFDALIVVGSVLDIAVSEFSVRESGKVSITFFRLFRVLRLVKLLSKGEGIRTLLWTFVKSLQALPYVGLLIAMIFFIYAVIGMQTFGKVAIDDDTHINRNCNFQTFFMAVLVLFRCATGEQWQEIMLAALPGRRCDPESDTEPGEEFSCGSNLSYIYFISFFMLCAYLIINLFIAVIMDNFEYLTRDWTVLGTHHLDEFKRVWSDYDPEATGRIKHIDVVTMLRRIQPPLGFGKLCPHRVACKRLVAMNVPLHADGTVTFNATLFALVRTSLKIKTEGPIDQQNEELKLIIKKLWKRTKPKLIDEVIPPPRGDEVTCGKFYASFLIQDYFKKFRKRKERERKSKKKDKAASLQVICQNLFLCYCFSHQQQILISEGLGIYARDPKFVNFAKREIAEACHMSLDDMENAAADLIARGASQSISRFEDELADEMNCVISY</sequence>
<dbReference type="PANTHER" id="PTHR45628:SF2">
    <property type="entry name" value="VOLTAGE-DEPENDENT L-TYPE CALCIUM CHANNEL SUBUNIT ALPHA-1F"/>
    <property type="match status" value="1"/>
</dbReference>
<dbReference type="FunFam" id="1.20.120.350:FF:000006">
    <property type="entry name" value="Voltage-dependent L-type calcium channel subunit alpha"/>
    <property type="match status" value="1"/>
</dbReference>
<dbReference type="FunFam" id="1.10.287.70:FF:000021">
    <property type="entry name" value="Voltage-dependent L-type calcium channel subunit alpha"/>
    <property type="match status" value="1"/>
</dbReference>
<feature type="transmembrane region" description="Helical" evidence="20">
    <location>
        <begin position="1305"/>
        <end position="1328"/>
    </location>
</feature>
<feature type="transmembrane region" description="Helical" evidence="20">
    <location>
        <begin position="1213"/>
        <end position="1231"/>
    </location>
</feature>
<dbReference type="GO" id="GO:0008331">
    <property type="term" value="F:high voltage-gated calcium channel activity"/>
    <property type="evidence" value="ECO:0007669"/>
    <property type="project" value="TreeGrafter"/>
</dbReference>
<keyword evidence="15 18" id="KW-0325">Glycoprotein</keyword>
<evidence type="ECO:0000256" key="8">
    <source>
        <dbReference type="ARBA" id="ARBA00022737"/>
    </source>
</evidence>
<protein>
    <recommendedName>
        <fullName evidence="19">Voltage-dependent L-type calcium channel subunit alpha</fullName>
    </recommendedName>
</protein>
<dbReference type="Gene3D" id="1.20.120.350">
    <property type="entry name" value="Voltage-gated potassium channels. Chain C"/>
    <property type="match status" value="4"/>
</dbReference>
<dbReference type="InterPro" id="IPR031649">
    <property type="entry name" value="GPHH_dom"/>
</dbReference>
<dbReference type="InterPro" id="IPR005821">
    <property type="entry name" value="Ion_trans_dom"/>
</dbReference>
<evidence type="ECO:0000256" key="1">
    <source>
        <dbReference type="ARBA" id="ARBA00004141"/>
    </source>
</evidence>
<evidence type="ECO:0000256" key="15">
    <source>
        <dbReference type="ARBA" id="ARBA00023180"/>
    </source>
</evidence>
<dbReference type="Ensembl" id="ENSAOCT00000066513.1">
    <property type="protein sequence ID" value="ENSAOCP00000046859.1"/>
    <property type="gene ID" value="ENSAOCG00000022924.2"/>
</dbReference>
<evidence type="ECO:0000256" key="2">
    <source>
        <dbReference type="ARBA" id="ARBA00022448"/>
    </source>
</evidence>
<dbReference type="InterPro" id="IPR027359">
    <property type="entry name" value="Volt_channel_dom_sf"/>
</dbReference>
<evidence type="ECO:0000256" key="12">
    <source>
        <dbReference type="ARBA" id="ARBA00023065"/>
    </source>
</evidence>
<dbReference type="InterPro" id="IPR014873">
    <property type="entry name" value="VDCC_a1su_IQ"/>
</dbReference>
<dbReference type="FunFam" id="1.20.120.350:FF:000040">
    <property type="entry name" value="Voltage-dependent L-type calcium channel subunit alpha"/>
    <property type="match status" value="1"/>
</dbReference>
<evidence type="ECO:0000256" key="17">
    <source>
        <dbReference type="PIRSR" id="PIRSR602077-1"/>
    </source>
</evidence>
<dbReference type="GO" id="GO:0098703">
    <property type="term" value="P:calcium ion import across plasma membrane"/>
    <property type="evidence" value="ECO:0007669"/>
    <property type="project" value="TreeGrafter"/>
</dbReference>
<evidence type="ECO:0000256" key="13">
    <source>
        <dbReference type="ARBA" id="ARBA00023136"/>
    </source>
</evidence>
<feature type="transmembrane region" description="Helical" evidence="20">
    <location>
        <begin position="533"/>
        <end position="555"/>
    </location>
</feature>
<feature type="glycosylation site" description="N-linked (GlcNAc...) asparagine" evidence="18">
    <location>
        <position position="309"/>
    </location>
</feature>
<evidence type="ECO:0000313" key="23">
    <source>
        <dbReference type="Proteomes" id="UP001501940"/>
    </source>
</evidence>
<feature type="transmembrane region" description="Helical" evidence="20">
    <location>
        <begin position="773"/>
        <end position="791"/>
    </location>
</feature>
<evidence type="ECO:0000256" key="5">
    <source>
        <dbReference type="ARBA" id="ARBA00022673"/>
    </source>
</evidence>
<feature type="transmembrane region" description="Helical" evidence="20">
    <location>
        <begin position="147"/>
        <end position="166"/>
    </location>
</feature>
<feature type="transmembrane region" description="Helical" evidence="20">
    <location>
        <begin position="625"/>
        <end position="645"/>
    </location>
</feature>
<dbReference type="GO" id="GO:0046872">
    <property type="term" value="F:metal ion binding"/>
    <property type="evidence" value="ECO:0007669"/>
    <property type="project" value="UniProtKB-KW"/>
</dbReference>
<feature type="transmembrane region" description="Helical" evidence="20">
    <location>
        <begin position="1119"/>
        <end position="1138"/>
    </location>
</feature>
<reference evidence="22" key="3">
    <citation type="submission" date="2025-09" db="UniProtKB">
        <authorList>
            <consortium name="Ensembl"/>
        </authorList>
    </citation>
    <scope>IDENTIFICATION</scope>
</reference>
<reference evidence="22 23" key="1">
    <citation type="submission" date="2022-01" db="EMBL/GenBank/DDBJ databases">
        <title>A chromosome-scale genome assembly of the false clownfish, Amphiprion ocellaris.</title>
        <authorList>
            <person name="Ryu T."/>
        </authorList>
    </citation>
    <scope>NUCLEOTIDE SEQUENCE [LARGE SCALE GENOMIC DNA]</scope>
</reference>
<evidence type="ECO:0000256" key="7">
    <source>
        <dbReference type="ARBA" id="ARBA00022723"/>
    </source>
</evidence>
<evidence type="ECO:0000256" key="16">
    <source>
        <dbReference type="ARBA" id="ARBA00023303"/>
    </source>
</evidence>
<dbReference type="InterPro" id="IPR002077">
    <property type="entry name" value="VDCCAlpha1"/>
</dbReference>
<dbReference type="FunFam" id="1.10.287.70:FF:000009">
    <property type="entry name" value="Voltage-dependent L-type calcium channel subunit alpha"/>
    <property type="match status" value="1"/>
</dbReference>
<dbReference type="Proteomes" id="UP001501940">
    <property type="component" value="Chromosome 8"/>
</dbReference>
<keyword evidence="23" id="KW-1185">Reference proteome</keyword>
<comment type="similarity">
    <text evidence="19">Belongs to the calcium channel alpha-1 subunit (TC 1.A.1.11) family.</text>
</comment>
<dbReference type="Gene3D" id="1.10.287.70">
    <property type="match status" value="4"/>
</dbReference>
<feature type="transmembrane region" description="Helical" evidence="20">
    <location>
        <begin position="253"/>
        <end position="276"/>
    </location>
</feature>
<evidence type="ECO:0000256" key="20">
    <source>
        <dbReference type="SAM" id="Phobius"/>
    </source>
</evidence>
<dbReference type="InterPro" id="IPR050599">
    <property type="entry name" value="VDCC_alpha-1_subunit"/>
</dbReference>
<proteinExistence type="inferred from homology"/>
<keyword evidence="9 17" id="KW-0106">Calcium</keyword>
<evidence type="ECO:0000256" key="6">
    <source>
        <dbReference type="ARBA" id="ARBA00022692"/>
    </source>
</evidence>
<feature type="binding site" evidence="17">
    <location>
        <position position="981"/>
    </location>
    <ligand>
        <name>Ca(2+)</name>
        <dbReference type="ChEBI" id="CHEBI:29108"/>
    </ligand>
</feature>
<feature type="transmembrane region" description="Helical" evidence="20">
    <location>
        <begin position="363"/>
        <end position="385"/>
    </location>
</feature>
<feature type="transmembrane region" description="Helical" evidence="20">
    <location>
        <begin position="898"/>
        <end position="917"/>
    </location>
</feature>
<dbReference type="Gene3D" id="6.10.250.2500">
    <property type="match status" value="1"/>
</dbReference>
<comment type="function">
    <text evidence="19">Voltage-sensitive calcium channels (VSCC) mediate the entry of calcium ions into excitable cells and are also involved in a variety of calcium-dependent processes, including muscle contraction, hormone or neurotransmitter release, gene expression, cell motility, cell division and cell death.</text>
</comment>
<feature type="transmembrane region" description="Helical" evidence="20">
    <location>
        <begin position="1087"/>
        <end position="1107"/>
    </location>
</feature>
<name>A0AAQ5Y213_AMPOC</name>
<feature type="transmembrane region" description="Helical" evidence="20">
    <location>
        <begin position="495"/>
        <end position="513"/>
    </location>
</feature>
<dbReference type="FunFam" id="1.20.120.350:FF:000001">
    <property type="entry name" value="Voltage-dependent L-type calcium channel subunit alpha"/>
    <property type="match status" value="1"/>
</dbReference>
<dbReference type="PRINTS" id="PR00167">
    <property type="entry name" value="CACHANNEL"/>
</dbReference>
<evidence type="ECO:0000256" key="11">
    <source>
        <dbReference type="ARBA" id="ARBA00022989"/>
    </source>
</evidence>
<evidence type="ECO:0000256" key="4">
    <source>
        <dbReference type="ARBA" id="ARBA00022568"/>
    </source>
</evidence>
<dbReference type="Pfam" id="PF08763">
    <property type="entry name" value="Ca_chan_IQ"/>
    <property type="match status" value="1"/>
</dbReference>
<dbReference type="FunFam" id="1.20.120.350:FF:000010">
    <property type="entry name" value="Voltage-dependent L-type calcium channel subunit alpha"/>
    <property type="match status" value="1"/>
</dbReference>
<dbReference type="Pfam" id="PF00520">
    <property type="entry name" value="Ion_trans"/>
    <property type="match status" value="4"/>
</dbReference>
<evidence type="ECO:0000256" key="19">
    <source>
        <dbReference type="RuleBase" id="RU003808"/>
    </source>
</evidence>
<dbReference type="GO" id="GO:0005891">
    <property type="term" value="C:voltage-gated calcium channel complex"/>
    <property type="evidence" value="ECO:0007669"/>
    <property type="project" value="InterPro"/>
</dbReference>
<evidence type="ECO:0000256" key="3">
    <source>
        <dbReference type="ARBA" id="ARBA00022553"/>
    </source>
</evidence>
<dbReference type="Gene3D" id="6.10.250.2180">
    <property type="match status" value="1"/>
</dbReference>
<dbReference type="InterPro" id="IPR005446">
    <property type="entry name" value="VDCC_L_a1su"/>
</dbReference>
<evidence type="ECO:0000256" key="9">
    <source>
        <dbReference type="ARBA" id="ARBA00022837"/>
    </source>
</evidence>
<accession>A0AAQ5Y213</accession>
<evidence type="ECO:0000259" key="21">
    <source>
        <dbReference type="SMART" id="SM01062"/>
    </source>
</evidence>
<feature type="domain" description="Voltage-dependent calcium channel alpha-1 subunit IQ" evidence="21">
    <location>
        <begin position="1462"/>
        <end position="1496"/>
    </location>
</feature>
<keyword evidence="5 19" id="KW-0107">Calcium channel</keyword>
<feature type="binding site" evidence="17">
    <location>
        <position position="677"/>
    </location>
    <ligand>
        <name>Ca(2+)</name>
        <dbReference type="ChEBI" id="CHEBI:29108"/>
    </ligand>
</feature>
<keyword evidence="16" id="KW-0407">Ion channel</keyword>
<feature type="transmembrane region" description="Helical" evidence="20">
    <location>
        <begin position="330"/>
        <end position="351"/>
    </location>
</feature>
<keyword evidence="13 20" id="KW-0472">Membrane</keyword>
<keyword evidence="8" id="KW-0677">Repeat</keyword>
<dbReference type="Pfam" id="PF16905">
    <property type="entry name" value="GPHH"/>
    <property type="match status" value="1"/>
</dbReference>
<keyword evidence="3" id="KW-0597">Phosphoprotein</keyword>
<keyword evidence="2" id="KW-0813">Transport</keyword>
<comment type="subcellular location">
    <subcellularLocation>
        <location evidence="1 19">Membrane</location>
        <topology evidence="1 19">Multi-pass membrane protein</topology>
    </subcellularLocation>
</comment>
<dbReference type="SUPFAM" id="SSF81324">
    <property type="entry name" value="Voltage-gated potassium channels"/>
    <property type="match status" value="4"/>
</dbReference>
<feature type="transmembrane region" description="Helical" evidence="20">
    <location>
        <begin position="109"/>
        <end position="127"/>
    </location>
</feature>
<keyword evidence="14" id="KW-1015">Disulfide bond</keyword>
<dbReference type="PRINTS" id="PR01630">
    <property type="entry name" value="LVDCCALPHA1"/>
</dbReference>
<feature type="transmembrane region" description="Helical" evidence="20">
    <location>
        <begin position="702"/>
        <end position="724"/>
    </location>
</feature>
<keyword evidence="11 20" id="KW-1133">Transmembrane helix</keyword>
<keyword evidence="7 17" id="KW-0479">Metal-binding</keyword>
<evidence type="ECO:0000313" key="22">
    <source>
        <dbReference type="Ensembl" id="ENSAOCP00000046859.1"/>
    </source>
</evidence>
<evidence type="ECO:0000256" key="18">
    <source>
        <dbReference type="PIRSR" id="PIRSR602077-3"/>
    </source>
</evidence>
<feature type="transmembrane region" description="Helical" evidence="20">
    <location>
        <begin position="178"/>
        <end position="195"/>
    </location>
</feature>
<keyword evidence="4 19" id="KW-0109">Calcium transport</keyword>
<feature type="binding site" evidence="17">
    <location>
        <position position="344"/>
    </location>
    <ligand>
        <name>Ca(2+)</name>
        <dbReference type="ChEBI" id="CHEBI:29108"/>
    </ligand>
</feature>
<feature type="transmembrane region" description="Helical" evidence="20">
    <location>
        <begin position="1008"/>
        <end position="1035"/>
    </location>
</feature>
<evidence type="ECO:0000256" key="14">
    <source>
        <dbReference type="ARBA" id="ARBA00023157"/>
    </source>
</evidence>
<evidence type="ECO:0000256" key="10">
    <source>
        <dbReference type="ARBA" id="ARBA00022882"/>
    </source>
</evidence>
<dbReference type="GeneTree" id="ENSGT00940000166169"/>
<dbReference type="PANTHER" id="PTHR45628">
    <property type="entry name" value="VOLTAGE-DEPENDENT CALCIUM CHANNEL TYPE A SUBUNIT ALPHA-1"/>
    <property type="match status" value="1"/>
</dbReference>
<organism evidence="22 23">
    <name type="scientific">Amphiprion ocellaris</name>
    <name type="common">Clown anemonefish</name>
    <dbReference type="NCBI Taxonomy" id="80972"/>
    <lineage>
        <taxon>Eukaryota</taxon>
        <taxon>Metazoa</taxon>
        <taxon>Chordata</taxon>
        <taxon>Craniata</taxon>
        <taxon>Vertebrata</taxon>
        <taxon>Euteleostomi</taxon>
        <taxon>Actinopterygii</taxon>
        <taxon>Neopterygii</taxon>
        <taxon>Teleostei</taxon>
        <taxon>Neoteleostei</taxon>
        <taxon>Acanthomorphata</taxon>
        <taxon>Ovalentaria</taxon>
        <taxon>Pomacentridae</taxon>
        <taxon>Amphiprion</taxon>
    </lineage>
</organism>
<reference evidence="22" key="2">
    <citation type="submission" date="2025-08" db="UniProtKB">
        <authorList>
            <consortium name="Ensembl"/>
        </authorList>
    </citation>
    <scope>IDENTIFICATION</scope>
</reference>
<dbReference type="SMART" id="SM01062">
    <property type="entry name" value="Ca_chan_IQ"/>
    <property type="match status" value="1"/>
</dbReference>